<accession>A0A1B9BXP0</accession>
<dbReference type="AlphaFoldDB" id="A0A1B9BXP0"/>
<evidence type="ECO:0000313" key="1">
    <source>
        <dbReference type="EMBL" id="OCB02478.1"/>
    </source>
</evidence>
<reference evidence="1 2" key="1">
    <citation type="submission" date="2016-07" db="EMBL/GenBank/DDBJ databases">
        <title>Draft genome of a psychrotolerant acidophile Acidithiobacillus ferrivorans strain YL15.</title>
        <authorList>
            <person name="Peng T."/>
            <person name="Ma L."/>
            <person name="Nan M."/>
            <person name="An N."/>
            <person name="Wang M."/>
            <person name="Qiu G."/>
            <person name="Zeng W."/>
        </authorList>
    </citation>
    <scope>NUCLEOTIDE SEQUENCE [LARGE SCALE GENOMIC DNA]</scope>
    <source>
        <strain evidence="1 2">YL15</strain>
    </source>
</reference>
<evidence type="ECO:0000313" key="2">
    <source>
        <dbReference type="Proteomes" id="UP000093129"/>
    </source>
</evidence>
<dbReference type="Proteomes" id="UP000093129">
    <property type="component" value="Unassembled WGS sequence"/>
</dbReference>
<organism evidence="1 2">
    <name type="scientific">Acidithiobacillus ferrivorans</name>
    <dbReference type="NCBI Taxonomy" id="160808"/>
    <lineage>
        <taxon>Bacteria</taxon>
        <taxon>Pseudomonadati</taxon>
        <taxon>Pseudomonadota</taxon>
        <taxon>Acidithiobacillia</taxon>
        <taxon>Acidithiobacillales</taxon>
        <taxon>Acidithiobacillaceae</taxon>
        <taxon>Acidithiobacillus</taxon>
    </lineage>
</organism>
<dbReference type="EMBL" id="MASQ01000095">
    <property type="protein sequence ID" value="OCB02478.1"/>
    <property type="molecule type" value="Genomic_DNA"/>
</dbReference>
<sequence>MSHKIPDVLSFQRGTIITDGLMSSIILNKNGENKTVPVKVIRHGIRGANSHPKGDNVSNIQRTETAKTHPESTGLSVTFSFKTIPAGSLMFGCSDSAFRHITDGFIDRFFARGVPEFDEVCRRYARNILNGRWLWRNRILGETQVTASVGDKKYLSNGSRLRDFDVYTEDEQGLARAIATGLLSSDNASPAIKVEGRVLFGFTGEVEVFPSQNMVGNKPDGFARSLYKVDMISRRDLISIMGSANKNEASAGDFAADMIDMGRAALRDQKIGNAIRTIDTWYLDFSGTPIPVEPNGASLDANTVFRKGNQNASALLSNMDEMHPETTFNPGAAFLIAILIRGGVFSEKK</sequence>
<comment type="caution">
    <text evidence="1">The sequence shown here is derived from an EMBL/GenBank/DDBJ whole genome shotgun (WGS) entry which is preliminary data.</text>
</comment>
<dbReference type="RefSeq" id="WP_065413582.1">
    <property type="nucleotide sequence ID" value="NZ_MASQ01000095.1"/>
</dbReference>
<gene>
    <name evidence="1" type="ORF">BBC27_13065</name>
</gene>
<dbReference type="Pfam" id="PF09615">
    <property type="entry name" value="Cas_Csy3"/>
    <property type="match status" value="1"/>
</dbReference>
<proteinExistence type="predicted"/>
<dbReference type="NCBIfam" id="TIGR02566">
    <property type="entry name" value="cas_Csy3"/>
    <property type="match status" value="1"/>
</dbReference>
<name>A0A1B9BXP0_9PROT</name>
<protein>
    <submittedName>
        <fullName evidence="1">Type I-F CRISPR-associated protein Csy3</fullName>
    </submittedName>
</protein>
<dbReference type="InterPro" id="IPR013399">
    <property type="entry name" value="CRISPR-assoc_prot_Csy3"/>
</dbReference>